<proteinExistence type="predicted"/>
<evidence type="ECO:0000313" key="1">
    <source>
        <dbReference type="EMBL" id="KGF35797.1"/>
    </source>
</evidence>
<organism evidence="1 2">
    <name type="scientific">Hoylesella buccalis DNF00853</name>
    <dbReference type="NCBI Taxonomy" id="1401074"/>
    <lineage>
        <taxon>Bacteria</taxon>
        <taxon>Pseudomonadati</taxon>
        <taxon>Bacteroidota</taxon>
        <taxon>Bacteroidia</taxon>
        <taxon>Bacteroidales</taxon>
        <taxon>Prevotellaceae</taxon>
        <taxon>Hoylesella</taxon>
    </lineage>
</organism>
<accession>A0A096AZ25</accession>
<dbReference type="RefSeq" id="WP_156099899.1">
    <property type="nucleotide sequence ID" value="NZ_JRNN01000035.1"/>
</dbReference>
<protein>
    <submittedName>
        <fullName evidence="1">Uncharacterized protein</fullName>
    </submittedName>
</protein>
<evidence type="ECO:0000313" key="2">
    <source>
        <dbReference type="Proteomes" id="UP000029556"/>
    </source>
</evidence>
<dbReference type="EMBL" id="JRNN01000035">
    <property type="protein sequence ID" value="KGF35797.1"/>
    <property type="molecule type" value="Genomic_DNA"/>
</dbReference>
<dbReference type="Proteomes" id="UP000029556">
    <property type="component" value="Unassembled WGS sequence"/>
</dbReference>
<sequence>METTNNNNTHCEAMQEFFNIDILTVRIDLLNDIKRWFILEQAGLDNDDKETKQMLDYIVSLQLFIDDLCDIRRAVINGMTIVRNNEKGKE</sequence>
<gene>
    <name evidence="1" type="ORF">HMPREF2137_03650</name>
</gene>
<dbReference type="OrthoDB" id="1084388at2"/>
<reference evidence="1 2" key="1">
    <citation type="submission" date="2014-07" db="EMBL/GenBank/DDBJ databases">
        <authorList>
            <person name="McCorrison J."/>
            <person name="Sanka R."/>
            <person name="Torralba M."/>
            <person name="Gillis M."/>
            <person name="Haft D.H."/>
            <person name="Methe B."/>
            <person name="Sutton G."/>
            <person name="Nelson K.E."/>
        </authorList>
    </citation>
    <scope>NUCLEOTIDE SEQUENCE [LARGE SCALE GENOMIC DNA]</scope>
    <source>
        <strain evidence="1 2">DNF00853</strain>
    </source>
</reference>
<name>A0A096AZ25_9BACT</name>
<dbReference type="AlphaFoldDB" id="A0A096AZ25"/>
<comment type="caution">
    <text evidence="1">The sequence shown here is derived from an EMBL/GenBank/DDBJ whole genome shotgun (WGS) entry which is preliminary data.</text>
</comment>